<dbReference type="Gene3D" id="2.80.10.50">
    <property type="match status" value="1"/>
</dbReference>
<keyword evidence="17" id="KW-0732">Signal</keyword>
<keyword evidence="14 16" id="KW-1015">Disulfide bond</keyword>
<evidence type="ECO:0000259" key="18">
    <source>
        <dbReference type="SMART" id="SM00458"/>
    </source>
</evidence>
<evidence type="ECO:0000256" key="3">
    <source>
        <dbReference type="ARBA" id="ARBA00004922"/>
    </source>
</evidence>
<sequence length="593" mass="68475">MHVLQISCFFIFSVGQAMEEISFQNSSLETDRVLDEEEFVFDQLKPAPDSGSHQILRVSLNPDDPPGEWGSPVVISNPTTEQQTLIARGYERNEFNEYVSDMIPINRKLPDFRNDWCKKPRLHLPEEQLLPTSVIICFHNEAWSVLLRSIHSILDRTPHNLLSDIILVDDFSDFEHLGEKLEKYVATLSKVRLIRAQKREGLIRARMLGASHAQGPILTFFDSHIEVTQGWFQPMSDRITKNRTAVVCPVIDQINEDTLEFKVVERSVTIVGGFSWDLMFNWVPARDEVLRSLRTPADPIPSPTMAGGLFSIHRDFFRYLGQYDEEYEIWGAENLELSFKTWMCGGTLEIIPCSHVGHIYRKKSPYAHKVKNGFSLHRNLARLAAVWLEEYASYYFSRSGTGQFDFGDVTSRLELKKKLKCRRFDWYLENVFPDMFNPKKTVAHGEVRNQGFGGVLCLDANSLTVDGINSPAIVWPCHKHGGNQFWFYSPTGEMRREELCLDYAGGPSVKMYPCHGSKGNQLWIYDDETGFLSHVHSQLCLTMDQRDSLSMERCEERITQRWKFEAYNRNFVRKLSTQVQSSLRHNQEMFTEL</sequence>
<evidence type="ECO:0000256" key="1">
    <source>
        <dbReference type="ARBA" id="ARBA00001936"/>
    </source>
</evidence>
<evidence type="ECO:0000256" key="14">
    <source>
        <dbReference type="ARBA" id="ARBA00023157"/>
    </source>
</evidence>
<comment type="caution">
    <text evidence="19">The sequence shown here is derived from an EMBL/GenBank/DDBJ whole genome shotgun (WGS) entry which is preliminary data.</text>
</comment>
<dbReference type="Gene3D" id="3.90.550.10">
    <property type="entry name" value="Spore Coat Polysaccharide Biosynthesis Protein SpsA, Chain A"/>
    <property type="match status" value="1"/>
</dbReference>
<dbReference type="InterPro" id="IPR035992">
    <property type="entry name" value="Ricin_B-like_lectins"/>
</dbReference>
<reference evidence="19 20" key="1">
    <citation type="submission" date="2015-12" db="EMBL/GenBank/DDBJ databases">
        <title>The genome of Folsomia candida.</title>
        <authorList>
            <person name="Faddeeva A."/>
            <person name="Derks M.F."/>
            <person name="Anvar Y."/>
            <person name="Smit S."/>
            <person name="Van Straalen N."/>
            <person name="Roelofs D."/>
        </authorList>
    </citation>
    <scope>NUCLEOTIDE SEQUENCE [LARGE SCALE GENOMIC DNA]</scope>
    <source>
        <strain evidence="19 20">VU population</strain>
        <tissue evidence="19">Whole body</tissue>
    </source>
</reference>
<evidence type="ECO:0000256" key="6">
    <source>
        <dbReference type="ARBA" id="ARBA00022679"/>
    </source>
</evidence>
<evidence type="ECO:0000256" key="9">
    <source>
        <dbReference type="ARBA" id="ARBA00022734"/>
    </source>
</evidence>
<dbReference type="CDD" id="cd02510">
    <property type="entry name" value="pp-GalNAc-T"/>
    <property type="match status" value="1"/>
</dbReference>
<gene>
    <name evidence="19" type="ORF">Fcan01_12896</name>
</gene>
<evidence type="ECO:0000256" key="12">
    <source>
        <dbReference type="ARBA" id="ARBA00023034"/>
    </source>
</evidence>
<dbReference type="Pfam" id="PF00535">
    <property type="entry name" value="Glycos_transf_2"/>
    <property type="match status" value="1"/>
</dbReference>
<comment type="similarity">
    <text evidence="4 16">Belongs to the glycosyltransferase 2 family. GalNAc-T subfamily.</text>
</comment>
<dbReference type="Pfam" id="PF00652">
    <property type="entry name" value="Ricin_B_lectin"/>
    <property type="match status" value="1"/>
</dbReference>
<keyword evidence="8" id="KW-0479">Metal-binding</keyword>
<dbReference type="InterPro" id="IPR001173">
    <property type="entry name" value="Glyco_trans_2-like"/>
</dbReference>
<dbReference type="InterPro" id="IPR029044">
    <property type="entry name" value="Nucleotide-diphossugar_trans"/>
</dbReference>
<evidence type="ECO:0000256" key="8">
    <source>
        <dbReference type="ARBA" id="ARBA00022723"/>
    </source>
</evidence>
<dbReference type="GO" id="GO:0000139">
    <property type="term" value="C:Golgi membrane"/>
    <property type="evidence" value="ECO:0007669"/>
    <property type="project" value="UniProtKB-SubCell"/>
</dbReference>
<keyword evidence="13" id="KW-0472">Membrane</keyword>
<dbReference type="CDD" id="cd23462">
    <property type="entry name" value="beta-trefoil_Ricin_Pgant9-like"/>
    <property type="match status" value="1"/>
</dbReference>
<dbReference type="SMART" id="SM00458">
    <property type="entry name" value="RICIN"/>
    <property type="match status" value="1"/>
</dbReference>
<dbReference type="InterPro" id="IPR000772">
    <property type="entry name" value="Ricin_B_lectin"/>
</dbReference>
<protein>
    <recommendedName>
        <fullName evidence="16">Polypeptide N-acetylgalactosaminyltransferase</fullName>
        <ecNumber evidence="16">2.4.1.-</ecNumber>
    </recommendedName>
    <alternativeName>
        <fullName evidence="16">Protein-UDP acetylgalactosaminyltransferase</fullName>
    </alternativeName>
</protein>
<keyword evidence="7" id="KW-0812">Transmembrane</keyword>
<dbReference type="GO" id="GO:0006493">
    <property type="term" value="P:protein O-linked glycosylation"/>
    <property type="evidence" value="ECO:0007669"/>
    <property type="project" value="UniProtKB-ARBA"/>
</dbReference>
<dbReference type="OMA" id="RCEERIT"/>
<dbReference type="GO" id="GO:0004653">
    <property type="term" value="F:polypeptide N-acetylgalactosaminyltransferase activity"/>
    <property type="evidence" value="ECO:0007669"/>
    <property type="project" value="UniProtKB-ARBA"/>
</dbReference>
<keyword evidence="10" id="KW-0735">Signal-anchor</keyword>
<dbReference type="GO" id="GO:0046872">
    <property type="term" value="F:metal ion binding"/>
    <property type="evidence" value="ECO:0007669"/>
    <property type="project" value="UniProtKB-KW"/>
</dbReference>
<feature type="signal peptide" evidence="17">
    <location>
        <begin position="1"/>
        <end position="17"/>
    </location>
</feature>
<evidence type="ECO:0000313" key="20">
    <source>
        <dbReference type="Proteomes" id="UP000198287"/>
    </source>
</evidence>
<evidence type="ECO:0000256" key="7">
    <source>
        <dbReference type="ARBA" id="ARBA00022692"/>
    </source>
</evidence>
<name>A0A226E552_FOLCA</name>
<evidence type="ECO:0000256" key="17">
    <source>
        <dbReference type="SAM" id="SignalP"/>
    </source>
</evidence>
<dbReference type="FunFam" id="3.90.550.10:FF:000021">
    <property type="entry name" value="Polypeptide N-acetylgalactosaminyltransferase"/>
    <property type="match status" value="1"/>
</dbReference>
<evidence type="ECO:0000256" key="4">
    <source>
        <dbReference type="ARBA" id="ARBA00005680"/>
    </source>
</evidence>
<keyword evidence="15 16" id="KW-0464">Manganese</keyword>
<keyword evidence="5 16" id="KW-0328">Glycosyltransferase</keyword>
<evidence type="ECO:0000256" key="16">
    <source>
        <dbReference type="RuleBase" id="RU361242"/>
    </source>
</evidence>
<comment type="cofactor">
    <cofactor evidence="1 16">
        <name>Mn(2+)</name>
        <dbReference type="ChEBI" id="CHEBI:29035"/>
    </cofactor>
</comment>
<keyword evidence="9 16" id="KW-0430">Lectin</keyword>
<dbReference type="AlphaFoldDB" id="A0A226E552"/>
<dbReference type="OrthoDB" id="6119243at2759"/>
<feature type="chain" id="PRO_5012850193" description="Polypeptide N-acetylgalactosaminyltransferase" evidence="17">
    <location>
        <begin position="18"/>
        <end position="593"/>
    </location>
</feature>
<accession>A0A226E552</accession>
<keyword evidence="20" id="KW-1185">Reference proteome</keyword>
<dbReference type="Proteomes" id="UP000198287">
    <property type="component" value="Unassembled WGS sequence"/>
</dbReference>
<keyword evidence="11" id="KW-1133">Transmembrane helix</keyword>
<dbReference type="STRING" id="158441.A0A226E552"/>
<evidence type="ECO:0000256" key="2">
    <source>
        <dbReference type="ARBA" id="ARBA00004323"/>
    </source>
</evidence>
<dbReference type="EC" id="2.4.1.-" evidence="16"/>
<dbReference type="SUPFAM" id="SSF50370">
    <property type="entry name" value="Ricin B-like lectins"/>
    <property type="match status" value="1"/>
</dbReference>
<evidence type="ECO:0000313" key="19">
    <source>
        <dbReference type="EMBL" id="OXA52184.1"/>
    </source>
</evidence>
<dbReference type="SUPFAM" id="SSF53448">
    <property type="entry name" value="Nucleotide-diphospho-sugar transferases"/>
    <property type="match status" value="1"/>
</dbReference>
<keyword evidence="12 16" id="KW-0333">Golgi apparatus</keyword>
<dbReference type="PANTHER" id="PTHR11675">
    <property type="entry name" value="N-ACETYLGALACTOSAMINYLTRANSFERASE"/>
    <property type="match status" value="1"/>
</dbReference>
<dbReference type="PROSITE" id="PS50231">
    <property type="entry name" value="RICIN_B_LECTIN"/>
    <property type="match status" value="1"/>
</dbReference>
<comment type="pathway">
    <text evidence="3 16">Protein modification; protein glycosylation.</text>
</comment>
<evidence type="ECO:0000256" key="13">
    <source>
        <dbReference type="ARBA" id="ARBA00023136"/>
    </source>
</evidence>
<evidence type="ECO:0000256" key="15">
    <source>
        <dbReference type="ARBA" id="ARBA00023211"/>
    </source>
</evidence>
<keyword evidence="6 16" id="KW-0808">Transferase</keyword>
<evidence type="ECO:0000256" key="11">
    <source>
        <dbReference type="ARBA" id="ARBA00022989"/>
    </source>
</evidence>
<feature type="domain" description="Ricin B lectin" evidence="18">
    <location>
        <begin position="449"/>
        <end position="565"/>
    </location>
</feature>
<dbReference type="PANTHER" id="PTHR11675:SF131">
    <property type="entry name" value="POLYPEPTIDE N-ACETYLGALACTOSAMINYLTRANSFERASE 9-RELATED"/>
    <property type="match status" value="1"/>
</dbReference>
<evidence type="ECO:0000256" key="5">
    <source>
        <dbReference type="ARBA" id="ARBA00022676"/>
    </source>
</evidence>
<organism evidence="19 20">
    <name type="scientific">Folsomia candida</name>
    <name type="common">Springtail</name>
    <dbReference type="NCBI Taxonomy" id="158441"/>
    <lineage>
        <taxon>Eukaryota</taxon>
        <taxon>Metazoa</taxon>
        <taxon>Ecdysozoa</taxon>
        <taxon>Arthropoda</taxon>
        <taxon>Hexapoda</taxon>
        <taxon>Collembola</taxon>
        <taxon>Entomobryomorpha</taxon>
        <taxon>Isotomoidea</taxon>
        <taxon>Isotomidae</taxon>
        <taxon>Proisotominae</taxon>
        <taxon>Folsomia</taxon>
    </lineage>
</organism>
<dbReference type="GO" id="GO:0030246">
    <property type="term" value="F:carbohydrate binding"/>
    <property type="evidence" value="ECO:0007669"/>
    <property type="project" value="UniProtKB-KW"/>
</dbReference>
<evidence type="ECO:0000256" key="10">
    <source>
        <dbReference type="ARBA" id="ARBA00022968"/>
    </source>
</evidence>
<dbReference type="EMBL" id="LNIX01000007">
    <property type="protein sequence ID" value="OXA52184.1"/>
    <property type="molecule type" value="Genomic_DNA"/>
</dbReference>
<dbReference type="InterPro" id="IPR045885">
    <property type="entry name" value="GalNAc-T"/>
</dbReference>
<proteinExistence type="inferred from homology"/>
<comment type="subcellular location">
    <subcellularLocation>
        <location evidence="2 16">Golgi apparatus membrane</location>
        <topology evidence="2 16">Single-pass type II membrane protein</topology>
    </subcellularLocation>
</comment>
<dbReference type="UniPathway" id="UPA00378"/>